<organism evidence="2 3">
    <name type="scientific">Tenacibaculum singaporense</name>
    <dbReference type="NCBI Taxonomy" id="2358479"/>
    <lineage>
        <taxon>Bacteria</taxon>
        <taxon>Pseudomonadati</taxon>
        <taxon>Bacteroidota</taxon>
        <taxon>Flavobacteriia</taxon>
        <taxon>Flavobacteriales</taxon>
        <taxon>Flavobacteriaceae</taxon>
        <taxon>Tenacibaculum</taxon>
    </lineage>
</organism>
<accession>A0A3Q8RT03</accession>
<dbReference type="InterPro" id="IPR058955">
    <property type="entry name" value="GAPS4b_N"/>
</dbReference>
<dbReference type="KEGG" id="tsig:D6T69_15545"/>
<proteinExistence type="predicted"/>
<evidence type="ECO:0000259" key="1">
    <source>
        <dbReference type="Pfam" id="PF26110"/>
    </source>
</evidence>
<reference evidence="2 3" key="1">
    <citation type="submission" date="2018-09" db="EMBL/GenBank/DDBJ databases">
        <title>Insights into the microbiota of Asian seabass (Lates calcarifer) with tenacibaculosis symptoms and description of sp. nov. Tenacibaculum singaporense.</title>
        <authorList>
            <person name="Miyake S."/>
            <person name="Soh M."/>
            <person name="Azman M.N."/>
            <person name="Ngoh S.Y."/>
            <person name="Orban L."/>
        </authorList>
    </citation>
    <scope>NUCLEOTIDE SEQUENCE [LARGE SCALE GENOMIC DNA]</scope>
    <source>
        <strain evidence="2 3">DSM 106434</strain>
    </source>
</reference>
<dbReference type="Proteomes" id="UP000274593">
    <property type="component" value="Chromosome"/>
</dbReference>
<dbReference type="EMBL" id="CP032548">
    <property type="protein sequence ID" value="AZJ36874.1"/>
    <property type="molecule type" value="Genomic_DNA"/>
</dbReference>
<evidence type="ECO:0000313" key="2">
    <source>
        <dbReference type="EMBL" id="AZJ36874.1"/>
    </source>
</evidence>
<dbReference type="Pfam" id="PF26110">
    <property type="entry name" value="GAPS4b_N"/>
    <property type="match status" value="1"/>
</dbReference>
<name>A0A3Q8RT03_9FLAO</name>
<sequence length="373" mass="43052">MKKDFLPQGDFIRQLLIKSNISGTSISKLLREKGVYTGINKKNSSVPLLMKSIISPTDYEELRETQKTKEETLKYRTSSIKCNDGDFDLSKILSGSLDLNSKIIEKHTYKPNYKVIGSPSFYFEDSQTTAIIEYKIERENILNDWTENKTTHIGAVTLKKMEDGDIQISVQQNSTSKETLEVNSIIIGKVKEALRTNSIVSPKQDFISIKFRDFDNDSRINFFKSFIENFSLYLNFKSITDVDLFIDSEISSHKDVEKFLQELDNLKLNGKGLENHILLSNKDYYPSLIFSSLKLRYSLEYRDVRGTVAVVLSFPEYLKSKDLNSELQISIDILLSKEDRKKKIEKVIRKKLLEHIEKKKVESYSTFKNSPNP</sequence>
<evidence type="ECO:0000313" key="3">
    <source>
        <dbReference type="Proteomes" id="UP000274593"/>
    </source>
</evidence>
<gene>
    <name evidence="2" type="ORF">D6T69_15545</name>
</gene>
<dbReference type="RefSeq" id="WP_125068964.1">
    <property type="nucleotide sequence ID" value="NZ_CP032548.1"/>
</dbReference>
<dbReference type="AlphaFoldDB" id="A0A3Q8RT03"/>
<feature type="domain" description="GAPS4b N-terminal" evidence="1">
    <location>
        <begin position="11"/>
        <end position="72"/>
    </location>
</feature>
<protein>
    <recommendedName>
        <fullName evidence="1">GAPS4b N-terminal domain-containing protein</fullName>
    </recommendedName>
</protein>
<keyword evidence="3" id="KW-1185">Reference proteome</keyword>